<comment type="similarity">
    <text evidence="1">Belongs to the sigma-70 factor family. ECF subfamily.</text>
</comment>
<name>A0A4Q0I583_9FIRM</name>
<evidence type="ECO:0000256" key="2">
    <source>
        <dbReference type="ARBA" id="ARBA00023015"/>
    </source>
</evidence>
<protein>
    <submittedName>
        <fullName evidence="7">Sigma-70 family RNA polymerase sigma factor</fullName>
    </submittedName>
</protein>
<feature type="domain" description="RNA polymerase sigma-70 region 2" evidence="5">
    <location>
        <begin position="23"/>
        <end position="89"/>
    </location>
</feature>
<dbReference type="OrthoDB" id="9789355at2"/>
<dbReference type="InterPro" id="IPR014284">
    <property type="entry name" value="RNA_pol_sigma-70_dom"/>
</dbReference>
<accession>A0A4Q0I583</accession>
<dbReference type="InterPro" id="IPR007627">
    <property type="entry name" value="RNA_pol_sigma70_r2"/>
</dbReference>
<evidence type="ECO:0000256" key="1">
    <source>
        <dbReference type="ARBA" id="ARBA00010641"/>
    </source>
</evidence>
<dbReference type="InterPro" id="IPR039425">
    <property type="entry name" value="RNA_pol_sigma-70-like"/>
</dbReference>
<evidence type="ECO:0000256" key="4">
    <source>
        <dbReference type="ARBA" id="ARBA00023163"/>
    </source>
</evidence>
<organism evidence="7 8">
    <name type="scientific">Acetivibrio mesophilus</name>
    <dbReference type="NCBI Taxonomy" id="2487273"/>
    <lineage>
        <taxon>Bacteria</taxon>
        <taxon>Bacillati</taxon>
        <taxon>Bacillota</taxon>
        <taxon>Clostridia</taxon>
        <taxon>Eubacteriales</taxon>
        <taxon>Oscillospiraceae</taxon>
        <taxon>Acetivibrio</taxon>
    </lineage>
</organism>
<dbReference type="Pfam" id="PF04542">
    <property type="entry name" value="Sigma70_r2"/>
    <property type="match status" value="1"/>
</dbReference>
<dbReference type="GO" id="GO:0016987">
    <property type="term" value="F:sigma factor activity"/>
    <property type="evidence" value="ECO:0007669"/>
    <property type="project" value="UniProtKB-KW"/>
</dbReference>
<keyword evidence="8" id="KW-1185">Reference proteome</keyword>
<gene>
    <name evidence="7" type="ORF">EFD62_07480</name>
</gene>
<dbReference type="InterPro" id="IPR013324">
    <property type="entry name" value="RNA_pol_sigma_r3/r4-like"/>
</dbReference>
<sequence>METPDTDLIKRSLDGESDAFSELVARYKRLIYNVIYNMINNREEINDIAQEVFIRIYRSLDKYNPEYKFSTWSVKITTNYCLDVLRKKKIDSISIDEAIGVSSNFDTPEEGYLKKEKRQRINDELSKLPDKYRIPLILFHRNGLSYEEISQILNEPMSIIKNRLYRARLMLREALSSERKEGIL</sequence>
<evidence type="ECO:0000259" key="6">
    <source>
        <dbReference type="Pfam" id="PF08281"/>
    </source>
</evidence>
<dbReference type="PANTHER" id="PTHR43133:SF51">
    <property type="entry name" value="RNA POLYMERASE SIGMA FACTOR"/>
    <property type="match status" value="1"/>
</dbReference>
<dbReference type="Pfam" id="PF08281">
    <property type="entry name" value="Sigma70_r4_2"/>
    <property type="match status" value="1"/>
</dbReference>
<keyword evidence="2" id="KW-0805">Transcription regulation</keyword>
<evidence type="ECO:0000259" key="5">
    <source>
        <dbReference type="Pfam" id="PF04542"/>
    </source>
</evidence>
<dbReference type="InterPro" id="IPR013325">
    <property type="entry name" value="RNA_pol_sigma_r2"/>
</dbReference>
<dbReference type="PANTHER" id="PTHR43133">
    <property type="entry name" value="RNA POLYMERASE ECF-TYPE SIGMA FACTO"/>
    <property type="match status" value="1"/>
</dbReference>
<evidence type="ECO:0000313" key="7">
    <source>
        <dbReference type="EMBL" id="RXE59483.1"/>
    </source>
</evidence>
<dbReference type="SUPFAM" id="SSF88659">
    <property type="entry name" value="Sigma3 and sigma4 domains of RNA polymerase sigma factors"/>
    <property type="match status" value="1"/>
</dbReference>
<evidence type="ECO:0000313" key="8">
    <source>
        <dbReference type="Proteomes" id="UP000289166"/>
    </source>
</evidence>
<proteinExistence type="inferred from homology"/>
<dbReference type="GO" id="GO:0003677">
    <property type="term" value="F:DNA binding"/>
    <property type="evidence" value="ECO:0007669"/>
    <property type="project" value="InterPro"/>
</dbReference>
<keyword evidence="4" id="KW-0804">Transcription</keyword>
<evidence type="ECO:0000256" key="3">
    <source>
        <dbReference type="ARBA" id="ARBA00023082"/>
    </source>
</evidence>
<feature type="domain" description="RNA polymerase sigma factor 70 region 4 type 2" evidence="6">
    <location>
        <begin position="119"/>
        <end position="171"/>
    </location>
</feature>
<dbReference type="GO" id="GO:0006352">
    <property type="term" value="P:DNA-templated transcription initiation"/>
    <property type="evidence" value="ECO:0007669"/>
    <property type="project" value="InterPro"/>
</dbReference>
<dbReference type="Gene3D" id="1.10.10.10">
    <property type="entry name" value="Winged helix-like DNA-binding domain superfamily/Winged helix DNA-binding domain"/>
    <property type="match status" value="1"/>
</dbReference>
<dbReference type="InterPro" id="IPR013249">
    <property type="entry name" value="RNA_pol_sigma70_r4_t2"/>
</dbReference>
<dbReference type="NCBIfam" id="TIGR02937">
    <property type="entry name" value="sigma70-ECF"/>
    <property type="match status" value="1"/>
</dbReference>
<keyword evidence="3" id="KW-0731">Sigma factor</keyword>
<dbReference type="RefSeq" id="WP_069195758.1">
    <property type="nucleotide sequence ID" value="NZ_RLII01000006.1"/>
</dbReference>
<dbReference type="InterPro" id="IPR036388">
    <property type="entry name" value="WH-like_DNA-bd_sf"/>
</dbReference>
<dbReference type="AlphaFoldDB" id="A0A4Q0I583"/>
<reference evidence="8" key="1">
    <citation type="submission" date="2018-11" db="EMBL/GenBank/DDBJ databases">
        <title>Genome sequencing of a novel mesophilic and cellulolytic organism within the genus Hungateiclostridium.</title>
        <authorList>
            <person name="Rettenmaier R."/>
            <person name="Liebl W."/>
            <person name="Zverlov V."/>
        </authorList>
    </citation>
    <scope>NUCLEOTIDE SEQUENCE [LARGE SCALE GENOMIC DNA]</scope>
    <source>
        <strain evidence="8">N2K1</strain>
    </source>
</reference>
<dbReference type="EMBL" id="RLII01000006">
    <property type="protein sequence ID" value="RXE59483.1"/>
    <property type="molecule type" value="Genomic_DNA"/>
</dbReference>
<dbReference type="SUPFAM" id="SSF88946">
    <property type="entry name" value="Sigma2 domain of RNA polymerase sigma factors"/>
    <property type="match status" value="1"/>
</dbReference>
<dbReference type="CDD" id="cd06171">
    <property type="entry name" value="Sigma70_r4"/>
    <property type="match status" value="1"/>
</dbReference>
<dbReference type="Proteomes" id="UP000289166">
    <property type="component" value="Unassembled WGS sequence"/>
</dbReference>
<dbReference type="Gene3D" id="1.10.1740.10">
    <property type="match status" value="1"/>
</dbReference>
<comment type="caution">
    <text evidence="7">The sequence shown here is derived from an EMBL/GenBank/DDBJ whole genome shotgun (WGS) entry which is preliminary data.</text>
</comment>